<dbReference type="RefSeq" id="WP_274273359.1">
    <property type="nucleotide sequence ID" value="NZ_CP117834.1"/>
</dbReference>
<name>A0ABY7W9X2_9BACI</name>
<keyword evidence="2" id="KW-1185">Reference proteome</keyword>
<accession>A0ABY7W9X2</accession>
<evidence type="ECO:0000313" key="2">
    <source>
        <dbReference type="Proteomes" id="UP001215143"/>
    </source>
</evidence>
<reference evidence="1 2" key="1">
    <citation type="submission" date="2023-02" db="EMBL/GenBank/DDBJ databases">
        <authorList>
            <person name="Liu G."/>
        </authorList>
    </citation>
    <scope>NUCLEOTIDE SEQUENCE [LARGE SCALE GENOMIC DNA]</scope>
    <source>
        <strain evidence="1 2">DSM 23008</strain>
    </source>
</reference>
<dbReference type="EMBL" id="CP117834">
    <property type="protein sequence ID" value="WDF05493.1"/>
    <property type="molecule type" value="Genomic_DNA"/>
</dbReference>
<dbReference type="Proteomes" id="UP001215143">
    <property type="component" value="Chromosome"/>
</dbReference>
<protein>
    <submittedName>
        <fullName evidence="1">Uncharacterized protein</fullName>
    </submittedName>
</protein>
<organism evidence="1 2">
    <name type="scientific">Shouchella hunanensis</name>
    <dbReference type="NCBI Taxonomy" id="766894"/>
    <lineage>
        <taxon>Bacteria</taxon>
        <taxon>Bacillati</taxon>
        <taxon>Bacillota</taxon>
        <taxon>Bacilli</taxon>
        <taxon>Bacillales</taxon>
        <taxon>Bacillaceae</taxon>
        <taxon>Shouchella</taxon>
    </lineage>
</organism>
<sequence>MKKLRQFNVFDAVGFFKDKDVRVMSHEDWKEFDADGKNPKVVGTKYKTVIATDRTEYTGEEVVPDLNAGEQVVVKVPQLPKEYKKFSKITFVNPTASVFGTFMSELSVKADDVEIIQPK</sequence>
<evidence type="ECO:0000313" key="1">
    <source>
        <dbReference type="EMBL" id="WDF05493.1"/>
    </source>
</evidence>
<gene>
    <name evidence="1" type="ORF">PQ477_08640</name>
</gene>
<proteinExistence type="predicted"/>